<feature type="region of interest" description="Disordered" evidence="6">
    <location>
        <begin position="781"/>
        <end position="843"/>
    </location>
</feature>
<dbReference type="Gene3D" id="3.40.50.300">
    <property type="entry name" value="P-loop containing nucleotide triphosphate hydrolases"/>
    <property type="match status" value="2"/>
</dbReference>
<dbReference type="InterPro" id="IPR011545">
    <property type="entry name" value="DEAD/DEAH_box_helicase_dom"/>
</dbReference>
<feature type="compositionally biased region" description="Low complexity" evidence="6">
    <location>
        <begin position="785"/>
        <end position="794"/>
    </location>
</feature>
<dbReference type="SMART" id="SM00487">
    <property type="entry name" value="DEXDc"/>
    <property type="match status" value="1"/>
</dbReference>
<keyword evidence="5" id="KW-0067">ATP-binding</keyword>
<dbReference type="Pfam" id="PF00271">
    <property type="entry name" value="Helicase_C"/>
    <property type="match status" value="1"/>
</dbReference>
<feature type="compositionally biased region" description="Basic and acidic residues" evidence="6">
    <location>
        <begin position="1573"/>
        <end position="1597"/>
    </location>
</feature>
<keyword evidence="3" id="KW-0378">Hydrolase</keyword>
<gene>
    <name evidence="8" type="ORF">CSUI_001401</name>
</gene>
<feature type="region of interest" description="Disordered" evidence="6">
    <location>
        <begin position="1611"/>
        <end position="1639"/>
    </location>
</feature>
<feature type="region of interest" description="Disordered" evidence="6">
    <location>
        <begin position="1961"/>
        <end position="2002"/>
    </location>
</feature>
<dbReference type="PANTHER" id="PTHR47963:SF8">
    <property type="entry name" value="ATP-DEPENDENT RNA HELICASE DEAD"/>
    <property type="match status" value="1"/>
</dbReference>
<feature type="compositionally biased region" description="Low complexity" evidence="6">
    <location>
        <begin position="1617"/>
        <end position="1629"/>
    </location>
</feature>
<dbReference type="OrthoDB" id="347808at2759"/>
<feature type="compositionally biased region" description="Polar residues" evidence="6">
    <location>
        <begin position="802"/>
        <end position="815"/>
    </location>
</feature>
<feature type="compositionally biased region" description="Low complexity" evidence="6">
    <location>
        <begin position="816"/>
        <end position="838"/>
    </location>
</feature>
<dbReference type="InterPro" id="IPR001650">
    <property type="entry name" value="Helicase_C-like"/>
</dbReference>
<feature type="domain" description="Helicase ATP-binding" evidence="7">
    <location>
        <begin position="394"/>
        <end position="763"/>
    </location>
</feature>
<feature type="region of interest" description="Disordered" evidence="6">
    <location>
        <begin position="1094"/>
        <end position="1113"/>
    </location>
</feature>
<dbReference type="PANTHER" id="PTHR47963">
    <property type="entry name" value="DEAD-BOX ATP-DEPENDENT RNA HELICASE 47, MITOCHONDRIAL"/>
    <property type="match status" value="1"/>
</dbReference>
<dbReference type="Proteomes" id="UP000221165">
    <property type="component" value="Unassembled WGS sequence"/>
</dbReference>
<feature type="region of interest" description="Disordered" evidence="6">
    <location>
        <begin position="1159"/>
        <end position="1190"/>
    </location>
</feature>
<evidence type="ECO:0000256" key="5">
    <source>
        <dbReference type="ARBA" id="ARBA00022840"/>
    </source>
</evidence>
<keyword evidence="2" id="KW-0547">Nucleotide-binding</keyword>
<evidence type="ECO:0000256" key="1">
    <source>
        <dbReference type="ARBA" id="ARBA00012552"/>
    </source>
</evidence>
<dbReference type="GO" id="GO:0016787">
    <property type="term" value="F:hydrolase activity"/>
    <property type="evidence" value="ECO:0007669"/>
    <property type="project" value="UniProtKB-KW"/>
</dbReference>
<feature type="compositionally biased region" description="Basic and acidic residues" evidence="6">
    <location>
        <begin position="1094"/>
        <end position="1111"/>
    </location>
</feature>
<feature type="region of interest" description="Disordered" evidence="6">
    <location>
        <begin position="1572"/>
        <end position="1597"/>
    </location>
</feature>
<reference evidence="8 9" key="1">
    <citation type="journal article" date="2017" name="Int. J. Parasitol.">
        <title>The genome of the protozoan parasite Cystoisospora suis and a reverse vaccinology approach to identify vaccine candidates.</title>
        <authorList>
            <person name="Palmieri N."/>
            <person name="Shrestha A."/>
            <person name="Ruttkowski B."/>
            <person name="Beck T."/>
            <person name="Vogl C."/>
            <person name="Tomley F."/>
            <person name="Blake D.P."/>
            <person name="Joachim A."/>
        </authorList>
    </citation>
    <scope>NUCLEOTIDE SEQUENCE [LARGE SCALE GENOMIC DNA]</scope>
    <source>
        <strain evidence="8 9">Wien I</strain>
    </source>
</reference>
<dbReference type="InterPro" id="IPR014001">
    <property type="entry name" value="Helicase_ATP-bd"/>
</dbReference>
<feature type="region of interest" description="Disordered" evidence="6">
    <location>
        <begin position="632"/>
        <end position="692"/>
    </location>
</feature>
<proteinExistence type="predicted"/>
<keyword evidence="9" id="KW-1185">Reference proteome</keyword>
<keyword evidence="4 8" id="KW-0347">Helicase</keyword>
<feature type="region of interest" description="Disordered" evidence="6">
    <location>
        <begin position="1812"/>
        <end position="1860"/>
    </location>
</feature>
<evidence type="ECO:0000259" key="7">
    <source>
        <dbReference type="SMART" id="SM00487"/>
    </source>
</evidence>
<dbReference type="InterPro" id="IPR050547">
    <property type="entry name" value="DEAD_box_RNA_helicases"/>
</dbReference>
<evidence type="ECO:0000313" key="8">
    <source>
        <dbReference type="EMBL" id="PHJ24744.1"/>
    </source>
</evidence>
<feature type="compositionally biased region" description="Basic and acidic residues" evidence="6">
    <location>
        <begin position="1529"/>
        <end position="1541"/>
    </location>
</feature>
<feature type="compositionally biased region" description="Basic and acidic residues" evidence="6">
    <location>
        <begin position="632"/>
        <end position="684"/>
    </location>
</feature>
<organism evidence="8 9">
    <name type="scientific">Cystoisospora suis</name>
    <dbReference type="NCBI Taxonomy" id="483139"/>
    <lineage>
        <taxon>Eukaryota</taxon>
        <taxon>Sar</taxon>
        <taxon>Alveolata</taxon>
        <taxon>Apicomplexa</taxon>
        <taxon>Conoidasida</taxon>
        <taxon>Coccidia</taxon>
        <taxon>Eucoccidiorida</taxon>
        <taxon>Eimeriorina</taxon>
        <taxon>Sarcocystidae</taxon>
        <taxon>Cystoisospora</taxon>
    </lineage>
</organism>
<comment type="caution">
    <text evidence="8">The sequence shown here is derived from an EMBL/GenBank/DDBJ whole genome shotgun (WGS) entry which is preliminary data.</text>
</comment>
<feature type="compositionally biased region" description="Basic and acidic residues" evidence="6">
    <location>
        <begin position="1914"/>
        <end position="1932"/>
    </location>
</feature>
<feature type="compositionally biased region" description="Basic and acidic residues" evidence="6">
    <location>
        <begin position="1630"/>
        <end position="1639"/>
    </location>
</feature>
<dbReference type="GO" id="GO:0003724">
    <property type="term" value="F:RNA helicase activity"/>
    <property type="evidence" value="ECO:0007669"/>
    <property type="project" value="UniProtKB-EC"/>
</dbReference>
<dbReference type="EC" id="3.6.4.13" evidence="1"/>
<feature type="compositionally biased region" description="Basic and acidic residues" evidence="6">
    <location>
        <begin position="1967"/>
        <end position="1981"/>
    </location>
</feature>
<evidence type="ECO:0000256" key="2">
    <source>
        <dbReference type="ARBA" id="ARBA00022741"/>
    </source>
</evidence>
<evidence type="ECO:0000256" key="6">
    <source>
        <dbReference type="SAM" id="MobiDB-lite"/>
    </source>
</evidence>
<evidence type="ECO:0000313" key="9">
    <source>
        <dbReference type="Proteomes" id="UP000221165"/>
    </source>
</evidence>
<evidence type="ECO:0000256" key="3">
    <source>
        <dbReference type="ARBA" id="ARBA00022801"/>
    </source>
</evidence>
<dbReference type="VEuPathDB" id="ToxoDB:CSUI_001401"/>
<dbReference type="Pfam" id="PF00270">
    <property type="entry name" value="DEAD"/>
    <property type="match status" value="1"/>
</dbReference>
<dbReference type="SUPFAM" id="SSF52540">
    <property type="entry name" value="P-loop containing nucleoside triphosphate hydrolases"/>
    <property type="match status" value="2"/>
</dbReference>
<feature type="region of interest" description="Disordered" evidence="6">
    <location>
        <begin position="202"/>
        <end position="238"/>
    </location>
</feature>
<feature type="region of interest" description="Disordered" evidence="6">
    <location>
        <begin position="1528"/>
        <end position="1554"/>
    </location>
</feature>
<dbReference type="EMBL" id="MIGC01000554">
    <property type="protein sequence ID" value="PHJ24744.1"/>
    <property type="molecule type" value="Genomic_DNA"/>
</dbReference>
<sequence length="2002" mass="221043">MGELLSGIVAGKGSSWRMKESRTERYWRELSLCGVHGSPRISRVRVTLVCWSSPVIKTASYNPSSFFRSSRTVLRPRVSPVGCPFCTAASSVSPFPARRPSTLRSSRLSPVPSEVPATHYPYAGSKQYPPFRLSAPYLGTGSPPSLSAQIRPTRVSSQYCPLTVTVVSSFSSRQPSPTLLSPCCLFLSSSWSGCTRYSTDISSPPSGSPLSTSVPTSSASPQSSSTSSVCESSPSLPASPTLLPRPAVLSGILHPRLQPSYLSSLSPLAAKWLRFLSPVLEHLPPPSLRLWGGSSCELKPQLLPPPLPLLPLLQPACTSPLQSLLSSLLSFRAQSDSSLASSSSLPPFLANSEALLTNLLSCFPSDTITSKAQDPRKPSLVPWNLSYSLQNSLKISHLLPLQQALLPFLLSSAYDLHVISRSGTGKSIAVHIAVSLRLFDEVAISASMSPVNNKDETFPFCIFLVPTRDLAVQTAEQLNKLLGYSPFRVALLTGGRSFIDASHHARHERECSMYHGSRKTGEDEFCASSTSPSSRDFHAEDGGLLQCLFQLGEKIEMGKVSEKNSPGQCSEATNHEELIRRTSTWKGPGGREERSWRAFDWLEKQKAHIWVCTPGRLEEYLAFHEWREFQEENRRHSVRREGEDDHDLGRTEAEPRQKEDAQKRSLGERAQPLHEEASSGEKESSSLPPTSPIDVLRDCRLLIVEEAAITLQDEPGQRSLTTLLRLKEQLSPDHQTVFLSTSISPDLRAMVSRLCRVRNLTINALSSPSLSSLSSSCDDQSPLFSSASSNENSSYCQGELTPPSSTVVGTQPTPDTSTTSSHVADSSSFVSSHSTPSSCQRSTLQFSEELSAAGISGDFSEKEREKPDTARDVLETLGPSSSILSTCAPLLVEEQNRRAVAGLAERGDVETEDKVPPGATVKTRLKEISSAPFPCFQEDILSVPDGVGLWGPKRAGDFLKKKRRQFLEEKRLCQAVQAQSDGDQSYVTTFAHEDKLTSKACGREQTALLSGSWGAGTTKRGLSLPPECIQSEFAMYPAELHAHVVLNAMLSEIRRATLVHRWTRNERKGMNKPNSHEQDERQYEARVYRGAEGYEEKQTFKEREGQEEKSAHLNRTPQSTVVRGILFFSCLKTLQFHYVFFKHFFFSSLRSTRRLTSRTASSLSPASSSSSFRKPSSSVSSSSSEPCISSPCSTSVSSSPAAADDYPLSPPPIPHCLPYFYALHHGLTPERRRAAVHAFAEKRSGPRLSAASPPLHDPLLSPCIVGDEDLFLGSAPEGTTSAFSTTVRGKNLEREEGQDKNINDKEQDVEADVRILFATDIASAGLDLGTVDFIIHVGIPRDVDHFVQRLTRITRPPPPRALFPLLAQALSSCSADAPSNEFTRIPTSSLTSAGARMVAQRQDSCSLFDTHSAKTELQEKEDKRSFSENEFLVGMPCISNTPVMKENYTWHSHHAHTPGRSLLLLHDLDSHFLFQAYDANVSLKEISPRNALEILQPHPTLSALLPARFFERLRASVEESAWDVGKVSNENEKQAEEEEKRGRRRKGKKRVEQNGTCKDVRNNCKSVVAGTDQKQRKIVDDATAEREKKPDETCERTVTTEKDLLFTSISSEHNQTSSSSASRSSPSLLDSERHGLPAETDDHSLHLRREGDEAPFAPTLSFPSSLEYLFGKAGSVKGIEEIPILFASCELMYRNLLGFYAMQANKLKFERWQVPSLVNALLSSFGVSTPPSVTKQFAARLRILNAPGLTVDYWATPKTELLANLAAYPGFQSRMREIALTGGIRNSPVLRLRASERKQMFVSELEKRKAETAGSINGRCSGPPSVPPSRELMRKDQRLPMGKNNEREEEEEQTNHDEARKGLVRGAAGLETVREVQCEEELTRSLVGNEEHDSSTTCTREELCQFSIVEDTPAEEKIERESKSPTKTPLQDDVHMDDVVDEHKDDIVWLSLYPPPVPLHLVPGGREMQREQAAQKEIEREKKRRQKDTVVHIITSGKSRTP</sequence>
<dbReference type="InterPro" id="IPR027417">
    <property type="entry name" value="P-loop_NTPase"/>
</dbReference>
<protein>
    <recommendedName>
        <fullName evidence="1">RNA helicase</fullName>
        <ecNumber evidence="1">3.6.4.13</ecNumber>
    </recommendedName>
</protein>
<name>A0A2C6LCP5_9APIC</name>
<dbReference type="GO" id="GO:0003723">
    <property type="term" value="F:RNA binding"/>
    <property type="evidence" value="ECO:0007669"/>
    <property type="project" value="TreeGrafter"/>
</dbReference>
<dbReference type="GeneID" id="94424818"/>
<feature type="region of interest" description="Disordered" evidence="6">
    <location>
        <begin position="1913"/>
        <end position="1932"/>
    </location>
</feature>
<dbReference type="GO" id="GO:0005524">
    <property type="term" value="F:ATP binding"/>
    <property type="evidence" value="ECO:0007669"/>
    <property type="project" value="UniProtKB-KW"/>
</dbReference>
<accession>A0A2C6LCP5</accession>
<evidence type="ECO:0000256" key="4">
    <source>
        <dbReference type="ARBA" id="ARBA00022806"/>
    </source>
</evidence>
<dbReference type="RefSeq" id="XP_067926416.1">
    <property type="nucleotide sequence ID" value="XM_068061607.1"/>
</dbReference>